<evidence type="ECO:0000256" key="2">
    <source>
        <dbReference type="SAM" id="Phobius"/>
    </source>
</evidence>
<dbReference type="OrthoDB" id="311592at2"/>
<proteinExistence type="predicted"/>
<evidence type="ECO:0000259" key="4">
    <source>
        <dbReference type="SMART" id="SM00331"/>
    </source>
</evidence>
<organism evidence="5 6">
    <name type="scientific">Paenibacillus rigui</name>
    <dbReference type="NCBI Taxonomy" id="554312"/>
    <lineage>
        <taxon>Bacteria</taxon>
        <taxon>Bacillati</taxon>
        <taxon>Bacillota</taxon>
        <taxon>Bacilli</taxon>
        <taxon>Bacillales</taxon>
        <taxon>Paenibacillaceae</taxon>
        <taxon>Paenibacillus</taxon>
    </lineage>
</organism>
<keyword evidence="1" id="KW-0378">Hydrolase</keyword>
<dbReference type="SUPFAM" id="SSF81606">
    <property type="entry name" value="PP2C-like"/>
    <property type="match status" value="1"/>
</dbReference>
<dbReference type="Gene3D" id="3.60.40.10">
    <property type="entry name" value="PPM-type phosphatase domain"/>
    <property type="match status" value="1"/>
</dbReference>
<keyword evidence="2" id="KW-1133">Transmembrane helix</keyword>
<dbReference type="Proteomes" id="UP000215509">
    <property type="component" value="Unassembled WGS sequence"/>
</dbReference>
<keyword evidence="6" id="KW-1185">Reference proteome</keyword>
<dbReference type="PANTHER" id="PTHR43156:SF2">
    <property type="entry name" value="STAGE II SPORULATION PROTEIN E"/>
    <property type="match status" value="1"/>
</dbReference>
<dbReference type="SMART" id="SM00331">
    <property type="entry name" value="PP2C_SIG"/>
    <property type="match status" value="1"/>
</dbReference>
<feature type="domain" description="PPM-type phosphatase" evidence="4">
    <location>
        <begin position="322"/>
        <end position="538"/>
    </location>
</feature>
<dbReference type="PANTHER" id="PTHR43156">
    <property type="entry name" value="STAGE II SPORULATION PROTEIN E-RELATED"/>
    <property type="match status" value="1"/>
</dbReference>
<dbReference type="SMART" id="SM00065">
    <property type="entry name" value="GAF"/>
    <property type="match status" value="1"/>
</dbReference>
<keyword evidence="2" id="KW-0472">Membrane</keyword>
<dbReference type="InterPro" id="IPR052016">
    <property type="entry name" value="Bact_Sigma-Reg"/>
</dbReference>
<name>A0A229UNL9_9BACL</name>
<dbReference type="SUPFAM" id="SSF55781">
    <property type="entry name" value="GAF domain-like"/>
    <property type="match status" value="1"/>
</dbReference>
<feature type="domain" description="GAF" evidence="3">
    <location>
        <begin position="105"/>
        <end position="254"/>
    </location>
</feature>
<dbReference type="InterPro" id="IPR036457">
    <property type="entry name" value="PPM-type-like_dom_sf"/>
</dbReference>
<sequence length="554" mass="61246">MKMYAKCLICPVSARFSPFTARKRKLWQQYRGPRSYRKAKGKSIWEVKGMELLPGTGYGIVGLLLVLALAAGWWHSHQKRREADYELSRTLQLFEVSVEMNSTIHKQDLLHKIMETSARVMNAEASSVILVDTERSELYFEVAIGDKGDEVQEIRLKLGEGIAGWVAETGKSVKIDDASQDPRWSSKVAKTVDYTTRNLLCVPIFSKGAVIGVLQVLNKRDGARFTDKDLRLLESIASPTAVSLENAMLYEALQRSIQALKTTVEAKERMESELRIAQQIQLGLLPSGSPVRNFETEVVMDDAGIGTSATSALPSEQTGGEKRLVDVHSIIRPAREVGGDFFDYFWVSDKELFFTLGDVSDKGIPAALFMTVTMTLIRGKMKAGMTPGELLDEVNRELYKDDSTMFATIFCGVLNVVTGELQFSDGGHCTPYCVRTAGELEPVRGAKGLPLGVMDEMAYTDNLLQLHPGDLLVLYTDGITEAEDPGSSQYGSSRLQQQLSTWADSPEGERLRQLVTDVDRFAAGAPQSDDIAVLSIGIRLDLLPKTDQDNDIIE</sequence>
<evidence type="ECO:0000256" key="1">
    <source>
        <dbReference type="ARBA" id="ARBA00022801"/>
    </source>
</evidence>
<dbReference type="Pfam" id="PF07228">
    <property type="entry name" value="SpoIIE"/>
    <property type="match status" value="1"/>
</dbReference>
<dbReference type="InterPro" id="IPR029016">
    <property type="entry name" value="GAF-like_dom_sf"/>
</dbReference>
<evidence type="ECO:0008006" key="7">
    <source>
        <dbReference type="Google" id="ProtNLM"/>
    </source>
</evidence>
<dbReference type="GO" id="GO:0016791">
    <property type="term" value="F:phosphatase activity"/>
    <property type="evidence" value="ECO:0007669"/>
    <property type="project" value="TreeGrafter"/>
</dbReference>
<gene>
    <name evidence="5" type="ORF">CF651_17570</name>
</gene>
<dbReference type="EMBL" id="NMQW01000024">
    <property type="protein sequence ID" value="OXM85026.1"/>
    <property type="molecule type" value="Genomic_DNA"/>
</dbReference>
<comment type="caution">
    <text evidence="5">The sequence shown here is derived from an EMBL/GenBank/DDBJ whole genome shotgun (WGS) entry which is preliminary data.</text>
</comment>
<evidence type="ECO:0000313" key="6">
    <source>
        <dbReference type="Proteomes" id="UP000215509"/>
    </source>
</evidence>
<feature type="transmembrane region" description="Helical" evidence="2">
    <location>
        <begin position="55"/>
        <end position="74"/>
    </location>
</feature>
<dbReference type="InterPro" id="IPR003018">
    <property type="entry name" value="GAF"/>
</dbReference>
<keyword evidence="2" id="KW-0812">Transmembrane</keyword>
<protein>
    <recommendedName>
        <fullName evidence="7">PPM-type phosphatase domain-containing protein</fullName>
    </recommendedName>
</protein>
<reference evidence="5 6" key="1">
    <citation type="submission" date="2017-07" db="EMBL/GenBank/DDBJ databases">
        <title>Genome sequencing and assembly of Paenibacillus rigui.</title>
        <authorList>
            <person name="Mayilraj S."/>
        </authorList>
    </citation>
    <scope>NUCLEOTIDE SEQUENCE [LARGE SCALE GENOMIC DNA]</scope>
    <source>
        <strain evidence="5 6">JCM 16352</strain>
    </source>
</reference>
<accession>A0A229UNL9</accession>
<evidence type="ECO:0000313" key="5">
    <source>
        <dbReference type="EMBL" id="OXM85026.1"/>
    </source>
</evidence>
<dbReference type="AlphaFoldDB" id="A0A229UNL9"/>
<dbReference type="Pfam" id="PF13185">
    <property type="entry name" value="GAF_2"/>
    <property type="match status" value="1"/>
</dbReference>
<dbReference type="InterPro" id="IPR001932">
    <property type="entry name" value="PPM-type_phosphatase-like_dom"/>
</dbReference>
<evidence type="ECO:0000259" key="3">
    <source>
        <dbReference type="SMART" id="SM00065"/>
    </source>
</evidence>
<dbReference type="Gene3D" id="3.30.450.40">
    <property type="match status" value="1"/>
</dbReference>